<organism evidence="4 5">
    <name type="scientific">Hymenobacter defluvii</name>
    <dbReference type="NCBI Taxonomy" id="2054411"/>
    <lineage>
        <taxon>Bacteria</taxon>
        <taxon>Pseudomonadati</taxon>
        <taxon>Bacteroidota</taxon>
        <taxon>Cytophagia</taxon>
        <taxon>Cytophagales</taxon>
        <taxon>Hymenobacteraceae</taxon>
        <taxon>Hymenobacter</taxon>
    </lineage>
</organism>
<reference evidence="4 5" key="1">
    <citation type="submission" date="2021-03" db="EMBL/GenBank/DDBJ databases">
        <authorList>
            <person name="Kim M.K."/>
        </authorList>
    </citation>
    <scope>NUCLEOTIDE SEQUENCE [LARGE SCALE GENOMIC DNA]</scope>
    <source>
        <strain evidence="4 5">BT507</strain>
    </source>
</reference>
<evidence type="ECO:0000259" key="3">
    <source>
        <dbReference type="Pfam" id="PF18962"/>
    </source>
</evidence>
<accession>A0ABS3T6L2</accession>
<proteinExistence type="predicted"/>
<dbReference type="Pfam" id="PF01345">
    <property type="entry name" value="DUF11"/>
    <property type="match status" value="1"/>
</dbReference>
<dbReference type="Gene3D" id="2.60.40.10">
    <property type="entry name" value="Immunoglobulins"/>
    <property type="match status" value="1"/>
</dbReference>
<feature type="domain" description="DUF11" evidence="2">
    <location>
        <begin position="416"/>
        <end position="521"/>
    </location>
</feature>
<dbReference type="Proteomes" id="UP000670527">
    <property type="component" value="Unassembled WGS sequence"/>
</dbReference>
<dbReference type="EMBL" id="JAGETX010000001">
    <property type="protein sequence ID" value="MBO3269290.1"/>
    <property type="molecule type" value="Genomic_DNA"/>
</dbReference>
<dbReference type="NCBIfam" id="TIGR04183">
    <property type="entry name" value="Por_Secre_tail"/>
    <property type="match status" value="1"/>
</dbReference>
<dbReference type="InterPro" id="IPR001434">
    <property type="entry name" value="OmcB-like_DUF11"/>
</dbReference>
<dbReference type="Pfam" id="PF17963">
    <property type="entry name" value="Big_9"/>
    <property type="match status" value="1"/>
</dbReference>
<evidence type="ECO:0000256" key="1">
    <source>
        <dbReference type="SAM" id="MobiDB-lite"/>
    </source>
</evidence>
<keyword evidence="5" id="KW-1185">Reference proteome</keyword>
<feature type="domain" description="Secretion system C-terminal sorting" evidence="3">
    <location>
        <begin position="1320"/>
        <end position="1387"/>
    </location>
</feature>
<dbReference type="Gene3D" id="2.60.120.200">
    <property type="match status" value="1"/>
</dbReference>
<feature type="region of interest" description="Disordered" evidence="1">
    <location>
        <begin position="853"/>
        <end position="872"/>
    </location>
</feature>
<evidence type="ECO:0000259" key="2">
    <source>
        <dbReference type="Pfam" id="PF01345"/>
    </source>
</evidence>
<evidence type="ECO:0000313" key="5">
    <source>
        <dbReference type="Proteomes" id="UP000670527"/>
    </source>
</evidence>
<comment type="caution">
    <text evidence="4">The sequence shown here is derived from an EMBL/GenBank/DDBJ whole genome shotgun (WGS) entry which is preliminary data.</text>
</comment>
<dbReference type="InterPro" id="IPR013320">
    <property type="entry name" value="ConA-like_dom_sf"/>
</dbReference>
<protein>
    <submittedName>
        <fullName evidence="4">T9SS type A sorting domain-containing protein</fullName>
    </submittedName>
</protein>
<dbReference type="SUPFAM" id="SSF49899">
    <property type="entry name" value="Concanavalin A-like lectins/glucanases"/>
    <property type="match status" value="1"/>
</dbReference>
<gene>
    <name evidence="4" type="ORF">J4D97_01405</name>
</gene>
<name>A0ABS3T6L2_9BACT</name>
<feature type="compositionally biased region" description="Polar residues" evidence="1">
    <location>
        <begin position="858"/>
        <end position="868"/>
    </location>
</feature>
<evidence type="ECO:0000313" key="4">
    <source>
        <dbReference type="EMBL" id="MBO3269290.1"/>
    </source>
</evidence>
<dbReference type="InterPro" id="IPR013783">
    <property type="entry name" value="Ig-like_fold"/>
</dbReference>
<sequence>MKRKILDTYVLHSTARIRQLLTLLVLLLASTTVFAQFPRQVSFTTNAASGFRVGGNAVLTGTSTTSTDGVLRLTSNNTHEAGFAIDDFSFPAPSGFSISFEFFSYGGTGADGFSVFLIDADKTSSTNFTSGASGGALGYAQRNITPINKGVPNGYIGIGLDEFGNFSSGTEGRVGGPGVVPDAVVIRGSGSGQDAASTTDYPYLAGNGRLPFSLDVNSTERVTDPQNPNYRRAYIDVVPQPDGTYKIRVQIQHGTAIQTAIENVTVPKPPANLRIGFAGSTGGSTNYHEIRNLAVLQSPVAMDDRAGTRYDQPVSFSVIANDLFQYSTYKPGGVDLDPSTDGIQSTYTVAGKGTFIVSTEGQVTFTPSGTYAGIVTIPYTVQDLIGSKTSPAYQSNPANITVVVSGADVATTISGPTAANPGASVTYTVSTLNIGRETALNVVPTLQLSTSATNIVLPDGATRSASNLITFPAIASLESSAAPMTYAVTFTLPTSGSITGTTNFTATTPDLNLGNNSSALTTNTVGISNVASGCAAPGQDGAVTLTSTAQPNTYYPGLSVAADKKSIKLGQVRNTAGTPITAGDLLLVMQMQGADINTTSGDATYGTDIISATGHTAGQYEYAIATGPVAVDGTLPLQAALQNTYTNQDYTTATGGQRRFQVIRVPQYASLTINGTVTGLSWDGTTGGVLVVDVAGETKFATNAVLDMNGRGFRGGAGKRYLGNASYTKTDYYNVAVAGTDGAHGSKGEGFAGAPRFTNDGLDNGVEGYVNGSVGAGAPGNAGGGGTDAAAANGNSSNAGGGGGGNGGNGGSGGKYGSILGLGQTLSLDGIGGQFGRAASLASSSRLYLGGGGGAGSTNATDPSTSRGANGGGIIILRTGTVSGTGTIKADGNAGASGYNGGGGGGAGGTVVINTQVATSLSNITVSTVGGNGGKVSDPNPLVALLSYKGGGGGGGGGRIYANNTLNAATSAAGGSLGSGVNVGTNGVVGVSGTVQAATTTSIPTGISSNFSCLPMLTASLTTSTPQLSRSSTGVKPAIYTITVTNSGGQANNVSAMVTMGNGTSRTTGGSATGTANGLIKYKAGSAVVKLTSANGTVTELLAVAGRGQAVSDRYTQPTADSSTPTFSNITMPAGSTLTITYVADVASLAVNNTPYQSGVQVSYPDPTRTSDANWATPGTMYTAMPSTAVPGSNYVSTSSAAEDIIIAQPLPVELKQFNVAAVRQDAQLTWSTASEKNNDRFEVERSLDGEVFARIGTVKGIGYSTQTQTYHYFDANVARLSAGHPLYYRLHQVDTDGTDTYSPVRVIRFEAALETTVSVYPNPTQAQATLELTSLPAGNYQVRILDMTGRVLREQTLTGQQQHQLSVAELPMGTYLVQVRGANTSVTLPLLRN</sequence>
<dbReference type="RefSeq" id="WP_208306053.1">
    <property type="nucleotide sequence ID" value="NZ_JAGETX010000001.1"/>
</dbReference>
<dbReference type="Pfam" id="PF18962">
    <property type="entry name" value="Por_Secre_tail"/>
    <property type="match status" value="1"/>
</dbReference>
<dbReference type="InterPro" id="IPR026444">
    <property type="entry name" value="Secre_tail"/>
</dbReference>